<accession>A0AAD2FIC6</accession>
<evidence type="ECO:0000313" key="2">
    <source>
        <dbReference type="Proteomes" id="UP001295423"/>
    </source>
</evidence>
<reference evidence="1" key="1">
    <citation type="submission" date="2023-08" db="EMBL/GenBank/DDBJ databases">
        <authorList>
            <person name="Audoor S."/>
            <person name="Bilcke G."/>
        </authorList>
    </citation>
    <scope>NUCLEOTIDE SEQUENCE</scope>
</reference>
<feature type="non-terminal residue" evidence="1">
    <location>
        <position position="1"/>
    </location>
</feature>
<dbReference type="AlphaFoldDB" id="A0AAD2FIC6"/>
<evidence type="ECO:0000313" key="1">
    <source>
        <dbReference type="EMBL" id="CAJ1941025.1"/>
    </source>
</evidence>
<dbReference type="Proteomes" id="UP001295423">
    <property type="component" value="Unassembled WGS sequence"/>
</dbReference>
<comment type="caution">
    <text evidence="1">The sequence shown here is derived from an EMBL/GenBank/DDBJ whole genome shotgun (WGS) entry which is preliminary data.</text>
</comment>
<organism evidence="1 2">
    <name type="scientific">Cylindrotheca closterium</name>
    <dbReference type="NCBI Taxonomy" id="2856"/>
    <lineage>
        <taxon>Eukaryota</taxon>
        <taxon>Sar</taxon>
        <taxon>Stramenopiles</taxon>
        <taxon>Ochrophyta</taxon>
        <taxon>Bacillariophyta</taxon>
        <taxon>Bacillariophyceae</taxon>
        <taxon>Bacillariophycidae</taxon>
        <taxon>Bacillariales</taxon>
        <taxon>Bacillariaceae</taxon>
        <taxon>Cylindrotheca</taxon>
    </lineage>
</organism>
<protein>
    <submittedName>
        <fullName evidence="1">Uncharacterized protein</fullName>
    </submittedName>
</protein>
<proteinExistence type="predicted"/>
<keyword evidence="2" id="KW-1185">Reference proteome</keyword>
<gene>
    <name evidence="1" type="ORF">CYCCA115_LOCUS7320</name>
</gene>
<sequence>MFVCFGVEICVDLILVEPWSLCF</sequence>
<name>A0AAD2FIC6_9STRA</name>
<dbReference type="EMBL" id="CAKOGP040001000">
    <property type="protein sequence ID" value="CAJ1941025.1"/>
    <property type="molecule type" value="Genomic_DNA"/>
</dbReference>